<evidence type="ECO:0000313" key="3">
    <source>
        <dbReference type="EMBL" id="BBX50333.1"/>
    </source>
</evidence>
<comment type="similarity">
    <text evidence="1">Belongs to the short-chain dehydrogenases/reductases (SDR) family.</text>
</comment>
<dbReference type="PANTHER" id="PTHR24320:SF148">
    <property type="entry name" value="NAD(P)-BINDING ROSSMANN-FOLD SUPERFAMILY PROTEIN"/>
    <property type="match status" value="1"/>
</dbReference>
<dbReference type="Pfam" id="PF00106">
    <property type="entry name" value="adh_short"/>
    <property type="match status" value="1"/>
</dbReference>
<name>A0A6N4V8B6_9MYCO</name>
<keyword evidence="2" id="KW-0560">Oxidoreductase</keyword>
<dbReference type="SUPFAM" id="SSF51735">
    <property type="entry name" value="NAD(P)-binding Rossmann-fold domains"/>
    <property type="match status" value="1"/>
</dbReference>
<dbReference type="Gene3D" id="3.40.50.720">
    <property type="entry name" value="NAD(P)-binding Rossmann-like Domain"/>
    <property type="match status" value="1"/>
</dbReference>
<reference evidence="3 4" key="1">
    <citation type="journal article" date="2019" name="Emerg. Microbes Infect.">
        <title>Comprehensive subspecies identification of 175 nontuberculous mycobacteria species based on 7547 genomic profiles.</title>
        <authorList>
            <person name="Matsumoto Y."/>
            <person name="Kinjo T."/>
            <person name="Motooka D."/>
            <person name="Nabeya D."/>
            <person name="Jung N."/>
            <person name="Uechi K."/>
            <person name="Horii T."/>
            <person name="Iida T."/>
            <person name="Fujita J."/>
            <person name="Nakamura S."/>
        </authorList>
    </citation>
    <scope>NUCLEOTIDE SEQUENCE [LARGE SCALE GENOMIC DNA]</scope>
    <source>
        <strain evidence="3 4">JCM 12603</strain>
    </source>
</reference>
<evidence type="ECO:0000313" key="4">
    <source>
        <dbReference type="Proteomes" id="UP000466785"/>
    </source>
</evidence>
<dbReference type="GO" id="GO:0016491">
    <property type="term" value="F:oxidoreductase activity"/>
    <property type="evidence" value="ECO:0007669"/>
    <property type="project" value="UniProtKB-KW"/>
</dbReference>
<dbReference type="InterPro" id="IPR036291">
    <property type="entry name" value="NAD(P)-bd_dom_sf"/>
</dbReference>
<accession>A0A6N4V8B6</accession>
<dbReference type="NCBIfam" id="NF004846">
    <property type="entry name" value="PRK06197.1"/>
    <property type="match status" value="1"/>
</dbReference>
<dbReference type="InterPro" id="IPR002347">
    <property type="entry name" value="SDR_fam"/>
</dbReference>
<dbReference type="KEGG" id="mpof:MPOR_13590"/>
<dbReference type="NCBIfam" id="NF004513">
    <property type="entry name" value="PRK05854.1"/>
    <property type="match status" value="1"/>
</dbReference>
<dbReference type="PRINTS" id="PR00081">
    <property type="entry name" value="GDHRDH"/>
</dbReference>
<keyword evidence="4" id="KW-1185">Reference proteome</keyword>
<evidence type="ECO:0000256" key="2">
    <source>
        <dbReference type="ARBA" id="ARBA00023002"/>
    </source>
</evidence>
<sequence length="313" mass="33381">MTRKATVDVPDLTGNLAVVTGASDGVGLGLAGRLAAAGAEVIMPVRNPDKGQRAVEQIRAAVPDAQLHLRALDLASLQSVADLSGQLLAEGRPINLLINNAGVMDPPRRQTTVDGFELQWGTNHLGHFAFTARLMPLLSAGNARVTTQSSIAARGNAINWDDLNFEKSWTSMKAYSQSKIASLMFGLELDRRSQTAGWGITSNVSHPGVTATNLLAAQPHMGRTKDTLNVRVIRILARIGVGPQTVDQGLLPALYAATHPDAEGGKFYGPSGFQHLRGAPAEQEVYRPARSVADAARLWSVSEQLVGLQFAQR</sequence>
<protein>
    <submittedName>
        <fullName evidence="3">Short chain dehydrogenase</fullName>
    </submittedName>
</protein>
<evidence type="ECO:0000256" key="1">
    <source>
        <dbReference type="ARBA" id="ARBA00006484"/>
    </source>
</evidence>
<dbReference type="AlphaFoldDB" id="A0A6N4V8B6"/>
<dbReference type="Proteomes" id="UP000466785">
    <property type="component" value="Chromosome"/>
</dbReference>
<organism evidence="3 4">
    <name type="scientific">Mycolicibacterium poriferae</name>
    <dbReference type="NCBI Taxonomy" id="39694"/>
    <lineage>
        <taxon>Bacteria</taxon>
        <taxon>Bacillati</taxon>
        <taxon>Actinomycetota</taxon>
        <taxon>Actinomycetes</taxon>
        <taxon>Mycobacteriales</taxon>
        <taxon>Mycobacteriaceae</taxon>
        <taxon>Mycolicibacterium</taxon>
    </lineage>
</organism>
<dbReference type="RefSeq" id="WP_163673044.1">
    <property type="nucleotide sequence ID" value="NZ_AP022570.1"/>
</dbReference>
<dbReference type="PANTHER" id="PTHR24320">
    <property type="entry name" value="RETINOL DEHYDROGENASE"/>
    <property type="match status" value="1"/>
</dbReference>
<proteinExistence type="inferred from homology"/>
<dbReference type="EMBL" id="AP022570">
    <property type="protein sequence ID" value="BBX50333.1"/>
    <property type="molecule type" value="Genomic_DNA"/>
</dbReference>
<gene>
    <name evidence="3" type="ORF">MPOR_13590</name>
</gene>